<comment type="caution">
    <text evidence="1">The sequence shown here is derived from an EMBL/GenBank/DDBJ whole genome shotgun (WGS) entry which is preliminary data.</text>
</comment>
<accession>A0A0G0TBQ9</accession>
<reference evidence="1 2" key="1">
    <citation type="journal article" date="2015" name="Nature">
        <title>rRNA introns, odd ribosomes, and small enigmatic genomes across a large radiation of phyla.</title>
        <authorList>
            <person name="Brown C.T."/>
            <person name="Hug L.A."/>
            <person name="Thomas B.C."/>
            <person name="Sharon I."/>
            <person name="Castelle C.J."/>
            <person name="Singh A."/>
            <person name="Wilkins M.J."/>
            <person name="Williams K.H."/>
            <person name="Banfield J.F."/>
        </authorList>
    </citation>
    <scope>NUCLEOTIDE SEQUENCE [LARGE SCALE GENOMIC DNA]</scope>
</reference>
<evidence type="ECO:0000313" key="2">
    <source>
        <dbReference type="Proteomes" id="UP000034664"/>
    </source>
</evidence>
<dbReference type="Proteomes" id="UP000034664">
    <property type="component" value="Unassembled WGS sequence"/>
</dbReference>
<sequence>MHERINERVKILSIYDPQTGKTIPYRMKWRGFVHDIQRVTYYHPERMGRNILHIFHLTDGNLDFKVVLNSETLSWILKEVSDGGVN</sequence>
<evidence type="ECO:0000313" key="1">
    <source>
        <dbReference type="EMBL" id="KKR72241.1"/>
    </source>
</evidence>
<dbReference type="AlphaFoldDB" id="A0A0G0TBQ9"/>
<protein>
    <submittedName>
        <fullName evidence="1">Uncharacterized protein</fullName>
    </submittedName>
</protein>
<gene>
    <name evidence="1" type="ORF">UU14_C0009G0022</name>
</gene>
<name>A0A0G0TBQ9_9BACT</name>
<proteinExistence type="predicted"/>
<dbReference type="EMBL" id="LBZM01000009">
    <property type="protein sequence ID" value="KKR72241.1"/>
    <property type="molecule type" value="Genomic_DNA"/>
</dbReference>
<organism evidence="1 2">
    <name type="scientific">Candidatus Roizmanbacteria bacterium GW2011_GWB1_40_7</name>
    <dbReference type="NCBI Taxonomy" id="1618482"/>
    <lineage>
        <taxon>Bacteria</taxon>
        <taxon>Candidatus Roizmaniibacteriota</taxon>
    </lineage>
</organism>